<dbReference type="Gene3D" id="3.40.190.10">
    <property type="entry name" value="Periplasmic binding protein-like II"/>
    <property type="match status" value="2"/>
</dbReference>
<feature type="domain" description="SsuA/THI5-like" evidence="2">
    <location>
        <begin position="45"/>
        <end position="251"/>
    </location>
</feature>
<dbReference type="PANTHER" id="PTHR31528:SF15">
    <property type="entry name" value="RIBOFLAVIN-BINDING PROTEIN RIBY"/>
    <property type="match status" value="1"/>
</dbReference>
<feature type="chain" id="PRO_5045581616" evidence="1">
    <location>
        <begin position="29"/>
        <end position="340"/>
    </location>
</feature>
<dbReference type="InterPro" id="IPR027939">
    <property type="entry name" value="NMT1/THI5"/>
</dbReference>
<keyword evidence="1" id="KW-0732">Signal</keyword>
<accession>A0ABY1IJU0</accession>
<dbReference type="PANTHER" id="PTHR31528">
    <property type="entry name" value="4-AMINO-5-HYDROXYMETHYL-2-METHYLPYRIMIDINE PHOSPHATE SYNTHASE THI11-RELATED"/>
    <property type="match status" value="1"/>
</dbReference>
<dbReference type="Pfam" id="PF09084">
    <property type="entry name" value="NMT1"/>
    <property type="match status" value="1"/>
</dbReference>
<feature type="signal peptide" evidence="1">
    <location>
        <begin position="1"/>
        <end position="28"/>
    </location>
</feature>
<proteinExistence type="predicted"/>
<comment type="caution">
    <text evidence="3">The sequence shown here is derived from an EMBL/GenBank/DDBJ whole genome shotgun (WGS) entry which is preliminary data.</text>
</comment>
<name>A0ABY1IJU0_9HYPH</name>
<dbReference type="SUPFAM" id="SSF53850">
    <property type="entry name" value="Periplasmic binding protein-like II"/>
    <property type="match status" value="1"/>
</dbReference>
<gene>
    <name evidence="3" type="ORF">SAMN02745911_2236</name>
</gene>
<evidence type="ECO:0000313" key="4">
    <source>
        <dbReference type="Proteomes" id="UP000184290"/>
    </source>
</evidence>
<sequence>MKSFFIGIRPLAGACLLAAVALPGAAQAQDLKPLTVVVPNPSALNIFPLHVADAEGYFAAEGLDVTVEVVNGSATVLQTLAAGQAQIGQPGPGPLLAARERGEDIVFLYNYWPKSVFGLVVKEGSEVAAPSDLKGKTIGVGTADGAEVGFTRAILSKDGLEEGRDYEFLTVGDGGTAVAAFMSDEIDAYAAAVADAAIIEARGIPLTEITPDEFLAYFGNGWAATRSYIDANPDVIEGFGRAMVKGTRFGLDPANTEAVLAHTAAANPQEGEDAGLAAAMLETMRDRVTPIDTANAFGYQPPEHWKLWQDAQVATQALSAPLPDLSAAYTNDFVERWNAQ</sequence>
<dbReference type="EMBL" id="FQZC01000002">
    <property type="protein sequence ID" value="SHJ27306.1"/>
    <property type="molecule type" value="Genomic_DNA"/>
</dbReference>
<evidence type="ECO:0000259" key="2">
    <source>
        <dbReference type="Pfam" id="PF09084"/>
    </source>
</evidence>
<evidence type="ECO:0000313" key="3">
    <source>
        <dbReference type="EMBL" id="SHJ27306.1"/>
    </source>
</evidence>
<organism evidence="3 4">
    <name type="scientific">Aureimonas altamirensis DSM 21988</name>
    <dbReference type="NCBI Taxonomy" id="1121026"/>
    <lineage>
        <taxon>Bacteria</taxon>
        <taxon>Pseudomonadati</taxon>
        <taxon>Pseudomonadota</taxon>
        <taxon>Alphaproteobacteria</taxon>
        <taxon>Hyphomicrobiales</taxon>
        <taxon>Aurantimonadaceae</taxon>
        <taxon>Aureimonas</taxon>
    </lineage>
</organism>
<reference evidence="3 4" key="1">
    <citation type="submission" date="2016-11" db="EMBL/GenBank/DDBJ databases">
        <authorList>
            <person name="Varghese N."/>
            <person name="Submissions S."/>
        </authorList>
    </citation>
    <scope>NUCLEOTIDE SEQUENCE [LARGE SCALE GENOMIC DNA]</scope>
    <source>
        <strain evidence="3 4">DSM 21988</strain>
    </source>
</reference>
<dbReference type="InterPro" id="IPR015168">
    <property type="entry name" value="SsuA/THI5"/>
</dbReference>
<dbReference type="RefSeq" id="WP_060603072.1">
    <property type="nucleotide sequence ID" value="NZ_FQZC01000002.1"/>
</dbReference>
<keyword evidence="4" id="KW-1185">Reference proteome</keyword>
<dbReference type="Proteomes" id="UP000184290">
    <property type="component" value="Unassembled WGS sequence"/>
</dbReference>
<evidence type="ECO:0000256" key="1">
    <source>
        <dbReference type="SAM" id="SignalP"/>
    </source>
</evidence>
<protein>
    <submittedName>
        <fullName evidence="3">NitT/TauT family transport system substrate-binding protein</fullName>
    </submittedName>
</protein>